<dbReference type="InterPro" id="IPR006059">
    <property type="entry name" value="SBP"/>
</dbReference>
<comment type="caution">
    <text evidence="1">The sequence shown here is derived from an EMBL/GenBank/DDBJ whole genome shotgun (WGS) entry which is preliminary data.</text>
</comment>
<dbReference type="CDD" id="cd13585">
    <property type="entry name" value="PBP2_TMBP_like"/>
    <property type="match status" value="1"/>
</dbReference>
<dbReference type="SUPFAM" id="SSF53850">
    <property type="entry name" value="Periplasmic binding protein-like II"/>
    <property type="match status" value="1"/>
</dbReference>
<dbReference type="Pfam" id="PF01547">
    <property type="entry name" value="SBP_bac_1"/>
    <property type="match status" value="1"/>
</dbReference>
<keyword evidence="2" id="KW-1185">Reference proteome</keyword>
<evidence type="ECO:0000313" key="1">
    <source>
        <dbReference type="EMBL" id="MCQ4043592.1"/>
    </source>
</evidence>
<dbReference type="InterPro" id="IPR006311">
    <property type="entry name" value="TAT_signal"/>
</dbReference>
<protein>
    <submittedName>
        <fullName evidence="1">Sugar ABC transporter substrate-binding protein</fullName>
    </submittedName>
</protein>
<sequence length="433" mass="45473">MSEPQHSTFPALTRRRLLGLGGGLALTGALAAACGSNTGRGGGSSGSGPALSQWYHQYGEAGTEQAVRRYAAAYRQARVTVQWRPGDYDQQTAAALLTDAGPDVFEDDGPTIDQIQGGQVVDLTDQIKDAHADFNPAVLQPKTYQGRVYGIPQVIDAQLLYYRKSLLAKAGVQPPRTLDELVAAAHALTGKDTKGLFLGNDGGAGVLGQGGIPLVAAGLSLVTDDGRVGFDDPAAARTLGKLHTLYASGSLLLGAPADWSNPAAFTQGLTAMQWTGLWALPQIREALGDDFGVLPFPGDGSAGRPAVPVGAYASAVSARSRHVDAAKAYVKWLWVDRTDYQEDFALSYGFHIPARLSLARKAAKLRSGAAADAVRFSTDHGHALPLLWTPKSQVALTDAVSRIVKDGADPAAQVRSAAATVTAELQRVRRKTG</sequence>
<dbReference type="PANTHER" id="PTHR43649:SF12">
    <property type="entry name" value="DIACETYLCHITOBIOSE BINDING PROTEIN DASA"/>
    <property type="match status" value="1"/>
</dbReference>
<proteinExistence type="predicted"/>
<organism evidence="1 2">
    <name type="scientific">Streptantibioticus rubrisoli</name>
    <dbReference type="NCBI Taxonomy" id="1387313"/>
    <lineage>
        <taxon>Bacteria</taxon>
        <taxon>Bacillati</taxon>
        <taxon>Actinomycetota</taxon>
        <taxon>Actinomycetes</taxon>
        <taxon>Kitasatosporales</taxon>
        <taxon>Streptomycetaceae</taxon>
        <taxon>Streptantibioticus</taxon>
    </lineage>
</organism>
<reference evidence="1 2" key="1">
    <citation type="submission" date="2022-06" db="EMBL/GenBank/DDBJ databases">
        <title>Draft genome sequence of type strain Streptomyces rubrisoli DSM 42083.</title>
        <authorList>
            <person name="Duangmal K."/>
            <person name="Klaysubun C."/>
        </authorList>
    </citation>
    <scope>NUCLEOTIDE SEQUENCE [LARGE SCALE GENOMIC DNA]</scope>
    <source>
        <strain evidence="1 2">DSM 42083</strain>
    </source>
</reference>
<dbReference type="Proteomes" id="UP001206206">
    <property type="component" value="Unassembled WGS sequence"/>
</dbReference>
<gene>
    <name evidence="1" type="ORF">NON19_16585</name>
</gene>
<dbReference type="PANTHER" id="PTHR43649">
    <property type="entry name" value="ARABINOSE-BINDING PROTEIN-RELATED"/>
    <property type="match status" value="1"/>
</dbReference>
<dbReference type="EMBL" id="JANFNH010000017">
    <property type="protein sequence ID" value="MCQ4043592.1"/>
    <property type="molecule type" value="Genomic_DNA"/>
</dbReference>
<name>A0ABT1PE06_9ACTN</name>
<dbReference type="Gene3D" id="3.40.190.10">
    <property type="entry name" value="Periplasmic binding protein-like II"/>
    <property type="match status" value="1"/>
</dbReference>
<accession>A0ABT1PE06</accession>
<dbReference type="PROSITE" id="PS51318">
    <property type="entry name" value="TAT"/>
    <property type="match status" value="1"/>
</dbReference>
<dbReference type="InterPro" id="IPR050490">
    <property type="entry name" value="Bact_solute-bd_prot1"/>
</dbReference>
<dbReference type="RefSeq" id="WP_255928830.1">
    <property type="nucleotide sequence ID" value="NZ_JANFNH010000017.1"/>
</dbReference>
<evidence type="ECO:0000313" key="2">
    <source>
        <dbReference type="Proteomes" id="UP001206206"/>
    </source>
</evidence>